<dbReference type="GO" id="GO:0016787">
    <property type="term" value="F:hydrolase activity"/>
    <property type="evidence" value="ECO:0007669"/>
    <property type="project" value="UniProtKB-KW"/>
</dbReference>
<accession>A0A8K1D8A7</accession>
<keyword evidence="3" id="KW-0540">Nuclease</keyword>
<comment type="caution">
    <text evidence="11">The sequence shown here is derived from an EMBL/GenBank/DDBJ whole genome shotgun (WGS) entry which is preliminary data.</text>
</comment>
<dbReference type="GO" id="GO:0004519">
    <property type="term" value="F:endonuclease activity"/>
    <property type="evidence" value="ECO:0007669"/>
    <property type="project" value="UniProtKB-KW"/>
</dbReference>
<dbReference type="AlphaFoldDB" id="A0A8K1D8A7"/>
<protein>
    <recommendedName>
        <fullName evidence="10">Integrase-type domain-containing protein</fullName>
    </recommendedName>
</protein>
<dbReference type="SUPFAM" id="SSF50122">
    <property type="entry name" value="DNA-binding domain of retroviral integrase"/>
    <property type="match status" value="1"/>
</dbReference>
<evidence type="ECO:0000256" key="9">
    <source>
        <dbReference type="SAM" id="MobiDB-lite"/>
    </source>
</evidence>
<dbReference type="Gene3D" id="2.30.30.10">
    <property type="entry name" value="Integrase, C-terminal domain superfamily, retroviral"/>
    <property type="match status" value="1"/>
</dbReference>
<evidence type="ECO:0000256" key="5">
    <source>
        <dbReference type="ARBA" id="ARBA00022759"/>
    </source>
</evidence>
<keyword evidence="8" id="KW-0238">DNA-binding</keyword>
<evidence type="ECO:0000259" key="10">
    <source>
        <dbReference type="Pfam" id="PF00552"/>
    </source>
</evidence>
<keyword evidence="2" id="KW-0548">Nucleotidyltransferase</keyword>
<sequence length="107" mass="11743">MPMVSDEMHRPRAKVWVQNLVTKQWEGPYDLIASGRGYACVPTDTGGALGYLRSVFVLTCDRKGKIQPMGKRDGDQNESHQVDESSSDDSDADKASDHSNGPSTSRD</sequence>
<dbReference type="OrthoDB" id="10405808at2759"/>
<dbReference type="EMBL" id="SWJQ01003738">
    <property type="protein sequence ID" value="TRZ05641.1"/>
    <property type="molecule type" value="Genomic_DNA"/>
</dbReference>
<dbReference type="Proteomes" id="UP000796761">
    <property type="component" value="Unassembled WGS sequence"/>
</dbReference>
<evidence type="ECO:0000313" key="11">
    <source>
        <dbReference type="EMBL" id="TRZ05641.1"/>
    </source>
</evidence>
<name>A0A8K1D8A7_9PASS</name>
<dbReference type="InterPro" id="IPR001037">
    <property type="entry name" value="Integrase_C_retrovir"/>
</dbReference>
<gene>
    <name evidence="11" type="ORF">HGM15179_021467</name>
</gene>
<evidence type="ECO:0000256" key="8">
    <source>
        <dbReference type="ARBA" id="ARBA00023125"/>
    </source>
</evidence>
<evidence type="ECO:0000256" key="4">
    <source>
        <dbReference type="ARBA" id="ARBA00022723"/>
    </source>
</evidence>
<organism evidence="11 12">
    <name type="scientific">Zosterops borbonicus</name>
    <dbReference type="NCBI Taxonomy" id="364589"/>
    <lineage>
        <taxon>Eukaryota</taxon>
        <taxon>Metazoa</taxon>
        <taxon>Chordata</taxon>
        <taxon>Craniata</taxon>
        <taxon>Vertebrata</taxon>
        <taxon>Euteleostomi</taxon>
        <taxon>Archelosauria</taxon>
        <taxon>Archosauria</taxon>
        <taxon>Dinosauria</taxon>
        <taxon>Saurischia</taxon>
        <taxon>Theropoda</taxon>
        <taxon>Coelurosauria</taxon>
        <taxon>Aves</taxon>
        <taxon>Neognathae</taxon>
        <taxon>Neoaves</taxon>
        <taxon>Telluraves</taxon>
        <taxon>Australaves</taxon>
        <taxon>Passeriformes</taxon>
        <taxon>Sylvioidea</taxon>
        <taxon>Zosteropidae</taxon>
        <taxon>Zosterops</taxon>
    </lineage>
</organism>
<keyword evidence="1" id="KW-0808">Transferase</keyword>
<keyword evidence="6" id="KW-0378">Hydrolase</keyword>
<dbReference type="GO" id="GO:0003677">
    <property type="term" value="F:DNA binding"/>
    <property type="evidence" value="ECO:0007669"/>
    <property type="project" value="UniProtKB-KW"/>
</dbReference>
<evidence type="ECO:0000256" key="2">
    <source>
        <dbReference type="ARBA" id="ARBA00022695"/>
    </source>
</evidence>
<evidence type="ECO:0000256" key="1">
    <source>
        <dbReference type="ARBA" id="ARBA00022679"/>
    </source>
</evidence>
<evidence type="ECO:0000256" key="6">
    <source>
        <dbReference type="ARBA" id="ARBA00022801"/>
    </source>
</evidence>
<keyword evidence="12" id="KW-1185">Reference proteome</keyword>
<dbReference type="InterPro" id="IPR036862">
    <property type="entry name" value="Integrase_C_dom_sf_retrovir"/>
</dbReference>
<feature type="region of interest" description="Disordered" evidence="9">
    <location>
        <begin position="65"/>
        <end position="107"/>
    </location>
</feature>
<evidence type="ECO:0000256" key="3">
    <source>
        <dbReference type="ARBA" id="ARBA00022722"/>
    </source>
</evidence>
<dbReference type="GO" id="GO:0046872">
    <property type="term" value="F:metal ion binding"/>
    <property type="evidence" value="ECO:0007669"/>
    <property type="project" value="UniProtKB-KW"/>
</dbReference>
<keyword evidence="7" id="KW-0229">DNA integration</keyword>
<keyword evidence="4" id="KW-0479">Metal-binding</keyword>
<feature type="domain" description="Integrase-type" evidence="10">
    <location>
        <begin position="19"/>
        <end position="44"/>
    </location>
</feature>
<evidence type="ECO:0000313" key="12">
    <source>
        <dbReference type="Proteomes" id="UP000796761"/>
    </source>
</evidence>
<dbReference type="GO" id="GO:0015074">
    <property type="term" value="P:DNA integration"/>
    <property type="evidence" value="ECO:0007669"/>
    <property type="project" value="UniProtKB-KW"/>
</dbReference>
<keyword evidence="5" id="KW-0255">Endonuclease</keyword>
<evidence type="ECO:0000256" key="7">
    <source>
        <dbReference type="ARBA" id="ARBA00022908"/>
    </source>
</evidence>
<proteinExistence type="predicted"/>
<feature type="compositionally biased region" description="Basic and acidic residues" evidence="9">
    <location>
        <begin position="65"/>
        <end position="83"/>
    </location>
</feature>
<reference evidence="11" key="1">
    <citation type="submission" date="2019-04" db="EMBL/GenBank/DDBJ databases">
        <title>Genome assembly of Zosterops borbonicus 15179.</title>
        <authorList>
            <person name="Leroy T."/>
            <person name="Anselmetti Y."/>
            <person name="Tilak M.-K."/>
            <person name="Nabholz B."/>
        </authorList>
    </citation>
    <scope>NUCLEOTIDE SEQUENCE</scope>
    <source>
        <strain evidence="11">HGM_15179</strain>
        <tissue evidence="11">Muscle</tissue>
    </source>
</reference>
<dbReference type="GO" id="GO:0016779">
    <property type="term" value="F:nucleotidyltransferase activity"/>
    <property type="evidence" value="ECO:0007669"/>
    <property type="project" value="UniProtKB-KW"/>
</dbReference>
<dbReference type="Pfam" id="PF00552">
    <property type="entry name" value="IN_DBD_C"/>
    <property type="match status" value="1"/>
</dbReference>